<evidence type="ECO:0000256" key="4">
    <source>
        <dbReference type="ARBA" id="ARBA00022692"/>
    </source>
</evidence>
<dbReference type="EMBL" id="JAUEDK010000016">
    <property type="protein sequence ID" value="MDN0075332.1"/>
    <property type="molecule type" value="Genomic_DNA"/>
</dbReference>
<dbReference type="Pfam" id="PF03547">
    <property type="entry name" value="Mem_trans"/>
    <property type="match status" value="2"/>
</dbReference>
<evidence type="ECO:0000256" key="7">
    <source>
        <dbReference type="SAM" id="Phobius"/>
    </source>
</evidence>
<feature type="transmembrane region" description="Helical" evidence="7">
    <location>
        <begin position="237"/>
        <end position="256"/>
    </location>
</feature>
<accession>A0ABT7XNG6</accession>
<feature type="transmembrane region" description="Helical" evidence="7">
    <location>
        <begin position="153"/>
        <end position="171"/>
    </location>
</feature>
<evidence type="ECO:0000313" key="9">
    <source>
        <dbReference type="Proteomes" id="UP001168540"/>
    </source>
</evidence>
<proteinExistence type="predicted"/>
<keyword evidence="6 7" id="KW-0472">Membrane</keyword>
<evidence type="ECO:0000256" key="5">
    <source>
        <dbReference type="ARBA" id="ARBA00022989"/>
    </source>
</evidence>
<dbReference type="PANTHER" id="PTHR36838">
    <property type="entry name" value="AUXIN EFFLUX CARRIER FAMILY PROTEIN"/>
    <property type="match status" value="1"/>
</dbReference>
<sequence>MFERILFIILPVLLIVLTGWLYARRHRPDMSAANKLNMDVCVPLLLFSVLAAKDFHLAEQWKMLPAALGIVLLSGLLAWPAARLLGYSPRTLLPPSMFNNCGNMGLPLALLAFGHGGFNGFVVLFVVSNLLHFTLGAVIFGQRASLKELARNPIVLATLAGFACGLAGLHLPDWLLLPVKMLGDVSIPLMLFALGVRMVDVHWGGWGRSLLAGAVCPLTGLIAAAVLTPLLRLDSNQMALVFLFGALPPAVLNFLMAERYVQEPDKMASIVLVGNLVSLLFVPLGLWLGLSRALVL</sequence>
<dbReference type="Proteomes" id="UP001168540">
    <property type="component" value="Unassembled WGS sequence"/>
</dbReference>
<name>A0ABT7XNG6_9NEIS</name>
<feature type="transmembrane region" description="Helical" evidence="7">
    <location>
        <begin position="177"/>
        <end position="198"/>
    </location>
</feature>
<evidence type="ECO:0000256" key="6">
    <source>
        <dbReference type="ARBA" id="ARBA00023136"/>
    </source>
</evidence>
<keyword evidence="4 7" id="KW-0812">Transmembrane</keyword>
<evidence type="ECO:0000256" key="1">
    <source>
        <dbReference type="ARBA" id="ARBA00004141"/>
    </source>
</evidence>
<evidence type="ECO:0000313" key="8">
    <source>
        <dbReference type="EMBL" id="MDN0075332.1"/>
    </source>
</evidence>
<evidence type="ECO:0000256" key="2">
    <source>
        <dbReference type="ARBA" id="ARBA00022448"/>
    </source>
</evidence>
<feature type="transmembrane region" description="Helical" evidence="7">
    <location>
        <begin position="6"/>
        <end position="23"/>
    </location>
</feature>
<protein>
    <submittedName>
        <fullName evidence="8">AEC family transporter</fullName>
    </submittedName>
</protein>
<organism evidence="8 9">
    <name type="scientific">Crenobacter oryzisoli</name>
    <dbReference type="NCBI Taxonomy" id="3056844"/>
    <lineage>
        <taxon>Bacteria</taxon>
        <taxon>Pseudomonadati</taxon>
        <taxon>Pseudomonadota</taxon>
        <taxon>Betaproteobacteria</taxon>
        <taxon>Neisseriales</taxon>
        <taxon>Neisseriaceae</taxon>
        <taxon>Crenobacter</taxon>
    </lineage>
</organism>
<keyword evidence="9" id="KW-1185">Reference proteome</keyword>
<comment type="caution">
    <text evidence="8">The sequence shown here is derived from an EMBL/GenBank/DDBJ whole genome shotgun (WGS) entry which is preliminary data.</text>
</comment>
<gene>
    <name evidence="8" type="ORF">QU481_10565</name>
</gene>
<feature type="transmembrane region" description="Helical" evidence="7">
    <location>
        <begin position="64"/>
        <end position="85"/>
    </location>
</feature>
<keyword evidence="2" id="KW-0813">Transport</keyword>
<comment type="subcellular location">
    <subcellularLocation>
        <location evidence="1">Membrane</location>
        <topology evidence="1">Multi-pass membrane protein</topology>
    </subcellularLocation>
</comment>
<dbReference type="PANTHER" id="PTHR36838:SF1">
    <property type="entry name" value="SLR1864 PROTEIN"/>
    <property type="match status" value="1"/>
</dbReference>
<dbReference type="InterPro" id="IPR004776">
    <property type="entry name" value="Mem_transp_PIN-like"/>
</dbReference>
<keyword evidence="5 7" id="KW-1133">Transmembrane helix</keyword>
<reference evidence="8" key="1">
    <citation type="submission" date="2023-06" db="EMBL/GenBank/DDBJ databases">
        <authorList>
            <person name="Zhang S."/>
        </authorList>
    </citation>
    <scope>NUCLEOTIDE SEQUENCE</scope>
    <source>
        <strain evidence="8">SG2303</strain>
    </source>
</reference>
<feature type="transmembrane region" description="Helical" evidence="7">
    <location>
        <begin position="210"/>
        <end position="231"/>
    </location>
</feature>
<dbReference type="RefSeq" id="WP_289829938.1">
    <property type="nucleotide sequence ID" value="NZ_JAUEDK010000016.1"/>
</dbReference>
<evidence type="ECO:0000256" key="3">
    <source>
        <dbReference type="ARBA" id="ARBA00022475"/>
    </source>
</evidence>
<feature type="transmembrane region" description="Helical" evidence="7">
    <location>
        <begin position="268"/>
        <end position="290"/>
    </location>
</feature>
<keyword evidence="3" id="KW-1003">Cell membrane</keyword>